<dbReference type="GO" id="GO:0016705">
    <property type="term" value="F:oxidoreductase activity, acting on paired donors, with incorporation or reduction of molecular oxygen"/>
    <property type="evidence" value="ECO:0007669"/>
    <property type="project" value="InterPro"/>
</dbReference>
<dbReference type="Gene3D" id="1.10.630.10">
    <property type="entry name" value="Cytochrome P450"/>
    <property type="match status" value="1"/>
</dbReference>
<dbReference type="SUPFAM" id="SSF48264">
    <property type="entry name" value="Cytochrome P450"/>
    <property type="match status" value="1"/>
</dbReference>
<dbReference type="Proteomes" id="UP001054945">
    <property type="component" value="Unassembled WGS sequence"/>
</dbReference>
<keyword evidence="4" id="KW-1185">Reference proteome</keyword>
<proteinExistence type="inferred from homology"/>
<dbReference type="InterPro" id="IPR036396">
    <property type="entry name" value="Cyt_P450_sf"/>
</dbReference>
<comment type="similarity">
    <text evidence="1">Belongs to the cytochrome P450 family.</text>
</comment>
<organism evidence="3 4">
    <name type="scientific">Caerostris extrusa</name>
    <name type="common">Bark spider</name>
    <name type="synonym">Caerostris bankana</name>
    <dbReference type="NCBI Taxonomy" id="172846"/>
    <lineage>
        <taxon>Eukaryota</taxon>
        <taxon>Metazoa</taxon>
        <taxon>Ecdysozoa</taxon>
        <taxon>Arthropoda</taxon>
        <taxon>Chelicerata</taxon>
        <taxon>Arachnida</taxon>
        <taxon>Araneae</taxon>
        <taxon>Araneomorphae</taxon>
        <taxon>Entelegynae</taxon>
        <taxon>Araneoidea</taxon>
        <taxon>Araneidae</taxon>
        <taxon>Caerostris</taxon>
    </lineage>
</organism>
<dbReference type="GO" id="GO:0004497">
    <property type="term" value="F:monooxygenase activity"/>
    <property type="evidence" value="ECO:0007669"/>
    <property type="project" value="UniProtKB-KW"/>
</dbReference>
<dbReference type="GO" id="GO:0020037">
    <property type="term" value="F:heme binding"/>
    <property type="evidence" value="ECO:0007669"/>
    <property type="project" value="InterPro"/>
</dbReference>
<dbReference type="AlphaFoldDB" id="A0AAV4PHH6"/>
<keyword evidence="2" id="KW-0503">Monooxygenase</keyword>
<protein>
    <recommendedName>
        <fullName evidence="5">Cytochrome P450</fullName>
    </recommendedName>
</protein>
<evidence type="ECO:0000313" key="3">
    <source>
        <dbReference type="EMBL" id="GIX95435.1"/>
    </source>
</evidence>
<accession>A0AAV4PHH6</accession>
<dbReference type="EMBL" id="BPLR01004516">
    <property type="protein sequence ID" value="GIX95435.1"/>
    <property type="molecule type" value="Genomic_DNA"/>
</dbReference>
<evidence type="ECO:0000256" key="1">
    <source>
        <dbReference type="ARBA" id="ARBA00010617"/>
    </source>
</evidence>
<name>A0AAV4PHH6_CAEEX</name>
<comment type="caution">
    <text evidence="3">The sequence shown here is derived from an EMBL/GenBank/DDBJ whole genome shotgun (WGS) entry which is preliminary data.</text>
</comment>
<evidence type="ECO:0000256" key="2">
    <source>
        <dbReference type="ARBA" id="ARBA00023033"/>
    </source>
</evidence>
<evidence type="ECO:0000313" key="4">
    <source>
        <dbReference type="Proteomes" id="UP001054945"/>
    </source>
</evidence>
<keyword evidence="2" id="KW-0560">Oxidoreductase</keyword>
<evidence type="ECO:0008006" key="5">
    <source>
        <dbReference type="Google" id="ProtNLM"/>
    </source>
</evidence>
<reference evidence="3 4" key="1">
    <citation type="submission" date="2021-06" db="EMBL/GenBank/DDBJ databases">
        <title>Caerostris extrusa draft genome.</title>
        <authorList>
            <person name="Kono N."/>
            <person name="Arakawa K."/>
        </authorList>
    </citation>
    <scope>NUCLEOTIDE SEQUENCE [LARGE SCALE GENOMIC DNA]</scope>
</reference>
<sequence>MQQNGGKTPPGPVGLPFLGYLPFLEPNPHLVLQRLAKDYGPIFSFEVMKQERTWIFKNILHELIYTIPQQKNDDLQLKDVQEKTHKEARLNRLLTRLSDTNLLHGAFSSKERRYLLCCTEATIAQLLRRSNSIPLMFLGVSVTLTLSNCITEPAKTIGMLAMANGSKWQMIKDLIRHTLYVILKETRKIPTFTLSYNLH</sequence>
<dbReference type="Pfam" id="PF00067">
    <property type="entry name" value="p450"/>
    <property type="match status" value="1"/>
</dbReference>
<dbReference type="InterPro" id="IPR001128">
    <property type="entry name" value="Cyt_P450"/>
</dbReference>
<dbReference type="GO" id="GO:0005506">
    <property type="term" value="F:iron ion binding"/>
    <property type="evidence" value="ECO:0007669"/>
    <property type="project" value="InterPro"/>
</dbReference>
<gene>
    <name evidence="3" type="ORF">CEXT_280851</name>
</gene>